<protein>
    <submittedName>
        <fullName evidence="7">Amino acid ABC transporter substrate-binding protein</fullName>
    </submittedName>
</protein>
<evidence type="ECO:0000256" key="1">
    <source>
        <dbReference type="ARBA" id="ARBA00010333"/>
    </source>
</evidence>
<feature type="signal peptide" evidence="5">
    <location>
        <begin position="1"/>
        <end position="45"/>
    </location>
</feature>
<dbReference type="GO" id="GO:0030288">
    <property type="term" value="C:outer membrane-bounded periplasmic space"/>
    <property type="evidence" value="ECO:0007669"/>
    <property type="project" value="TreeGrafter"/>
</dbReference>
<evidence type="ECO:0000256" key="5">
    <source>
        <dbReference type="SAM" id="SignalP"/>
    </source>
</evidence>
<keyword evidence="8" id="KW-1185">Reference proteome</keyword>
<sequence>MGTVEDSSSIGGPGLPGNNQQKETNLKYRTLLPLALLALAATAQAEDTLEKVARTGKITLAYRESSIPFSYLVGADKPVGMGVDISQAVVAEVKKALNKPALEVDYVAVTSANRIPLVQNGTVDLECGSTTNNSARAKDVTFAINYFYTGTRLLTKKSSGIKGYADLAGKQVSSTSGTTNVQVLRKFDRDHSLNMQMVYGKDHAESMLLVESGRAVAFGMDDILLYGLKAAAKDPGEWDVVGEALQVEPYACMLRKDDPRFKALVDKVIGDMMKSGDFAKLYAKWFTSPIPPNNNNLGAPMSDELKGNLKALSDKPAT</sequence>
<evidence type="ECO:0000256" key="2">
    <source>
        <dbReference type="ARBA" id="ARBA00022448"/>
    </source>
</evidence>
<organism evidence="7 8">
    <name type="scientific">Ramlibacter agri</name>
    <dbReference type="NCBI Taxonomy" id="2728837"/>
    <lineage>
        <taxon>Bacteria</taxon>
        <taxon>Pseudomonadati</taxon>
        <taxon>Pseudomonadota</taxon>
        <taxon>Betaproteobacteria</taxon>
        <taxon>Burkholderiales</taxon>
        <taxon>Comamonadaceae</taxon>
        <taxon>Ramlibacter</taxon>
    </lineage>
</organism>
<evidence type="ECO:0000256" key="4">
    <source>
        <dbReference type="SAM" id="MobiDB-lite"/>
    </source>
</evidence>
<gene>
    <name evidence="7" type="ORF">HHL11_27535</name>
</gene>
<dbReference type="PANTHER" id="PTHR30085:SF2">
    <property type="entry name" value="GLUTAMATE_ASPARTATE IMPORT SOLUTE-BINDING PROTEIN"/>
    <property type="match status" value="1"/>
</dbReference>
<dbReference type="Pfam" id="PF00497">
    <property type="entry name" value="SBP_bac_3"/>
    <property type="match status" value="1"/>
</dbReference>
<feature type="region of interest" description="Disordered" evidence="4">
    <location>
        <begin position="1"/>
        <end position="22"/>
    </location>
</feature>
<comment type="caution">
    <text evidence="7">The sequence shown here is derived from an EMBL/GenBank/DDBJ whole genome shotgun (WGS) entry which is preliminary data.</text>
</comment>
<proteinExistence type="inferred from homology"/>
<dbReference type="CDD" id="cd13688">
    <property type="entry name" value="PBP2_GltI_DEBP"/>
    <property type="match status" value="1"/>
</dbReference>
<evidence type="ECO:0000256" key="3">
    <source>
        <dbReference type="ARBA" id="ARBA00022729"/>
    </source>
</evidence>
<dbReference type="GO" id="GO:0006865">
    <property type="term" value="P:amino acid transport"/>
    <property type="evidence" value="ECO:0007669"/>
    <property type="project" value="TreeGrafter"/>
</dbReference>
<dbReference type="AlphaFoldDB" id="A0A848HG86"/>
<dbReference type="InterPro" id="IPR001638">
    <property type="entry name" value="Solute-binding_3/MltF_N"/>
</dbReference>
<evidence type="ECO:0000313" key="8">
    <source>
        <dbReference type="Proteomes" id="UP000541185"/>
    </source>
</evidence>
<dbReference type="PANTHER" id="PTHR30085">
    <property type="entry name" value="AMINO ACID ABC TRANSPORTER PERMEASE"/>
    <property type="match status" value="1"/>
</dbReference>
<dbReference type="GO" id="GO:0005576">
    <property type="term" value="C:extracellular region"/>
    <property type="evidence" value="ECO:0007669"/>
    <property type="project" value="TreeGrafter"/>
</dbReference>
<comment type="similarity">
    <text evidence="1">Belongs to the bacterial solute-binding protein 3 family.</text>
</comment>
<dbReference type="SMART" id="SM00062">
    <property type="entry name" value="PBPb"/>
    <property type="match status" value="1"/>
</dbReference>
<feature type="domain" description="Solute-binding protein family 3/N-terminal" evidence="6">
    <location>
        <begin position="57"/>
        <end position="289"/>
    </location>
</feature>
<evidence type="ECO:0000259" key="6">
    <source>
        <dbReference type="SMART" id="SM00062"/>
    </source>
</evidence>
<dbReference type="Gene3D" id="3.40.190.10">
    <property type="entry name" value="Periplasmic binding protein-like II"/>
    <property type="match status" value="2"/>
</dbReference>
<reference evidence="7 8" key="1">
    <citation type="submission" date="2020-04" db="EMBL/GenBank/DDBJ databases">
        <title>Ramlibacter sp. G-1-2-2 isolated from soil.</title>
        <authorList>
            <person name="Dahal R.H."/>
        </authorList>
    </citation>
    <scope>NUCLEOTIDE SEQUENCE [LARGE SCALE GENOMIC DNA]</scope>
    <source>
        <strain evidence="7 8">G-1-2-2</strain>
    </source>
</reference>
<dbReference type="InterPro" id="IPR051455">
    <property type="entry name" value="Bact_solute-bind_prot3"/>
</dbReference>
<feature type="chain" id="PRO_5032516118" evidence="5">
    <location>
        <begin position="46"/>
        <end position="318"/>
    </location>
</feature>
<dbReference type="Proteomes" id="UP000541185">
    <property type="component" value="Unassembled WGS sequence"/>
</dbReference>
<dbReference type="EMBL" id="JABBFX010000003">
    <property type="protein sequence ID" value="NML47533.1"/>
    <property type="molecule type" value="Genomic_DNA"/>
</dbReference>
<feature type="compositionally biased region" description="Polar residues" evidence="4">
    <location>
        <begin position="1"/>
        <end position="10"/>
    </location>
</feature>
<dbReference type="SUPFAM" id="SSF53850">
    <property type="entry name" value="Periplasmic binding protein-like II"/>
    <property type="match status" value="1"/>
</dbReference>
<keyword evidence="3 5" id="KW-0732">Signal</keyword>
<name>A0A848HG86_9BURK</name>
<accession>A0A848HG86</accession>
<keyword evidence="2" id="KW-0813">Transport</keyword>
<evidence type="ECO:0000313" key="7">
    <source>
        <dbReference type="EMBL" id="NML47533.1"/>
    </source>
</evidence>